<dbReference type="Proteomes" id="UP001415857">
    <property type="component" value="Unassembled WGS sequence"/>
</dbReference>
<reference evidence="1 2" key="1">
    <citation type="journal article" date="2024" name="Plant J.">
        <title>Genome sequences and population genomics reveal climatic adaptation and genomic divergence between two closely related sweetgum species.</title>
        <authorList>
            <person name="Xu W.Q."/>
            <person name="Ren C.Q."/>
            <person name="Zhang X.Y."/>
            <person name="Comes H.P."/>
            <person name="Liu X.H."/>
            <person name="Li Y.G."/>
            <person name="Kettle C.J."/>
            <person name="Jalonen R."/>
            <person name="Gaisberger H."/>
            <person name="Ma Y.Z."/>
            <person name="Qiu Y.X."/>
        </authorList>
    </citation>
    <scope>NUCLEOTIDE SEQUENCE [LARGE SCALE GENOMIC DNA]</scope>
    <source>
        <strain evidence="1">Hangzhou</strain>
    </source>
</reference>
<protein>
    <submittedName>
        <fullName evidence="1">Uncharacterized protein</fullName>
    </submittedName>
</protein>
<proteinExistence type="predicted"/>
<accession>A0AAP0WUQ0</accession>
<keyword evidence="2" id="KW-1185">Reference proteome</keyword>
<evidence type="ECO:0000313" key="1">
    <source>
        <dbReference type="EMBL" id="KAK9280177.1"/>
    </source>
</evidence>
<evidence type="ECO:0000313" key="2">
    <source>
        <dbReference type="Proteomes" id="UP001415857"/>
    </source>
</evidence>
<dbReference type="PANTHER" id="PTHR34807:SF6">
    <property type="entry name" value="MYB-CC TYPE TRANSCRIPTION FACTOR LHEQLE-CONTAINING DOMAIN-CONTAINING PROTEIN"/>
    <property type="match status" value="1"/>
</dbReference>
<dbReference type="PANTHER" id="PTHR34807">
    <property type="entry name" value="OS08G0270800 PROTEIN"/>
    <property type="match status" value="1"/>
</dbReference>
<dbReference type="AlphaFoldDB" id="A0AAP0WUQ0"/>
<dbReference type="EMBL" id="JBBPBK010000008">
    <property type="protein sequence ID" value="KAK9280177.1"/>
    <property type="molecule type" value="Genomic_DNA"/>
</dbReference>
<gene>
    <name evidence="1" type="ORF">L1049_013864</name>
</gene>
<sequence>MKRVSVDSHQSCRVDEEARVRMKHQSLLQDYLELQKDFVSKKRKLQIAKQKRETILAEVRFLRRRQTYLLKIKSAKLEPEQDILQQKKSDIQRKMHIKERKYSAREAALKNLPPVLDSEVILDGGEEEEGGRKEQEVWEPQRVEKKPKNCLINDKRVGKKKISWQDQVALKV</sequence>
<organism evidence="1 2">
    <name type="scientific">Liquidambar formosana</name>
    <name type="common">Formosan gum</name>
    <dbReference type="NCBI Taxonomy" id="63359"/>
    <lineage>
        <taxon>Eukaryota</taxon>
        <taxon>Viridiplantae</taxon>
        <taxon>Streptophyta</taxon>
        <taxon>Embryophyta</taxon>
        <taxon>Tracheophyta</taxon>
        <taxon>Spermatophyta</taxon>
        <taxon>Magnoliopsida</taxon>
        <taxon>eudicotyledons</taxon>
        <taxon>Gunneridae</taxon>
        <taxon>Pentapetalae</taxon>
        <taxon>Saxifragales</taxon>
        <taxon>Altingiaceae</taxon>
        <taxon>Liquidambar</taxon>
    </lineage>
</organism>
<comment type="caution">
    <text evidence="1">The sequence shown here is derived from an EMBL/GenBank/DDBJ whole genome shotgun (WGS) entry which is preliminary data.</text>
</comment>
<name>A0AAP0WUQ0_LIQFO</name>